<proteinExistence type="predicted"/>
<gene>
    <name evidence="1" type="ORF">DSO57_1039029</name>
</gene>
<protein>
    <submittedName>
        <fullName evidence="1">Uncharacterized protein</fullName>
    </submittedName>
</protein>
<comment type="caution">
    <text evidence="1">The sequence shown here is derived from an EMBL/GenBank/DDBJ whole genome shotgun (WGS) entry which is preliminary data.</text>
</comment>
<evidence type="ECO:0000313" key="1">
    <source>
        <dbReference type="EMBL" id="KAJ9075137.1"/>
    </source>
</evidence>
<sequence>MQSAGGIEEVFGSSYLAIEEFVVKATKVEQPVAFPQVHPVDCSGKQLAEDEALLGRAQPFARAGFGVQPIDSGLYVAFATDAAEDVWVAQHLAPHVYNRTSKSNRQYLDAWLAPAGRNTQNQVGDDYGCCCIVRLSKDVYAISDEVGKLAANVLMKRKGAVVLVHPGHAAVVLKVIEHHAS</sequence>
<name>A0ACC2TLK7_9FUNG</name>
<dbReference type="EMBL" id="QTSX02002703">
    <property type="protein sequence ID" value="KAJ9075137.1"/>
    <property type="molecule type" value="Genomic_DNA"/>
</dbReference>
<dbReference type="Proteomes" id="UP001165960">
    <property type="component" value="Unassembled WGS sequence"/>
</dbReference>
<reference evidence="1" key="1">
    <citation type="submission" date="2022-04" db="EMBL/GenBank/DDBJ databases">
        <title>Genome of the entomopathogenic fungus Entomophthora muscae.</title>
        <authorList>
            <person name="Elya C."/>
            <person name="Lovett B.R."/>
            <person name="Lee E."/>
            <person name="Macias A.M."/>
            <person name="Hajek A.E."/>
            <person name="De Bivort B.L."/>
            <person name="Kasson M.T."/>
            <person name="De Fine Licht H.H."/>
            <person name="Stajich J.E."/>
        </authorList>
    </citation>
    <scope>NUCLEOTIDE SEQUENCE</scope>
    <source>
        <strain evidence="1">Berkeley</strain>
    </source>
</reference>
<organism evidence="1 2">
    <name type="scientific">Entomophthora muscae</name>
    <dbReference type="NCBI Taxonomy" id="34485"/>
    <lineage>
        <taxon>Eukaryota</taxon>
        <taxon>Fungi</taxon>
        <taxon>Fungi incertae sedis</taxon>
        <taxon>Zoopagomycota</taxon>
        <taxon>Entomophthoromycotina</taxon>
        <taxon>Entomophthoromycetes</taxon>
        <taxon>Entomophthorales</taxon>
        <taxon>Entomophthoraceae</taxon>
        <taxon>Entomophthora</taxon>
    </lineage>
</organism>
<keyword evidence="2" id="KW-1185">Reference proteome</keyword>
<accession>A0ACC2TLK7</accession>
<evidence type="ECO:0000313" key="2">
    <source>
        <dbReference type="Proteomes" id="UP001165960"/>
    </source>
</evidence>